<keyword evidence="1" id="KW-0812">Transmembrane</keyword>
<feature type="transmembrane region" description="Helical" evidence="1">
    <location>
        <begin position="35"/>
        <end position="55"/>
    </location>
</feature>
<feature type="transmembrane region" description="Helical" evidence="1">
    <location>
        <begin position="434"/>
        <end position="453"/>
    </location>
</feature>
<feature type="transmembrane region" description="Helical" evidence="1">
    <location>
        <begin position="203"/>
        <end position="221"/>
    </location>
</feature>
<feature type="transmembrane region" description="Helical" evidence="1">
    <location>
        <begin position="145"/>
        <end position="167"/>
    </location>
</feature>
<feature type="transmembrane region" description="Helical" evidence="1">
    <location>
        <begin position="67"/>
        <end position="88"/>
    </location>
</feature>
<evidence type="ECO:0000256" key="1">
    <source>
        <dbReference type="SAM" id="Phobius"/>
    </source>
</evidence>
<feature type="transmembrane region" description="Helical" evidence="1">
    <location>
        <begin position="173"/>
        <end position="196"/>
    </location>
</feature>
<evidence type="ECO:0000313" key="4">
    <source>
        <dbReference type="Proteomes" id="UP001628078"/>
    </source>
</evidence>
<keyword evidence="1" id="KW-0472">Membrane</keyword>
<gene>
    <name evidence="3" type="ORF">JCM31185_14160</name>
</gene>
<feature type="transmembrane region" description="Helical" evidence="1">
    <location>
        <begin position="227"/>
        <end position="243"/>
    </location>
</feature>
<keyword evidence="1" id="KW-1133">Transmembrane helix</keyword>
<dbReference type="Proteomes" id="UP001628078">
    <property type="component" value="Unassembled WGS sequence"/>
</dbReference>
<dbReference type="RefSeq" id="WP_407884002.1">
    <property type="nucleotide sequence ID" value="NZ_BQXO01000003.1"/>
</dbReference>
<accession>A0ABQ5JU82</accession>
<feature type="transmembrane region" description="Helical" evidence="1">
    <location>
        <begin position="659"/>
        <end position="677"/>
    </location>
</feature>
<comment type="caution">
    <text evidence="3">The sequence shown here is derived from an EMBL/GenBank/DDBJ whole genome shotgun (WGS) entry which is preliminary data.</text>
</comment>
<proteinExistence type="predicted"/>
<evidence type="ECO:0000259" key="2">
    <source>
        <dbReference type="Pfam" id="PF13231"/>
    </source>
</evidence>
<feature type="domain" description="Glycosyltransferase RgtA/B/C/D-like" evidence="2">
    <location>
        <begin position="161"/>
        <end position="282"/>
    </location>
</feature>
<feature type="transmembrane region" description="Helical" evidence="1">
    <location>
        <begin position="493"/>
        <end position="512"/>
    </location>
</feature>
<sequence length="684" mass="76701">MQRKAVQLISIITWLALAIILLVALLHPIDRQVPIQWLSPTCLLIASSTLVFLLWGLTRWLTRHQGMIFRLTLLTGGLILGLQIWLMLNVVGLGSLDPAAIRLQAAALATGSHHWFTYFSWYPNNVNITLILAGLMTACHATHGIGFGIFLNGWLFAHIDLTIWLLWRLARKYFGALTGLLIVICSFLFVPFYLYGLDFYTDALVLPYILLLATFISNARTATGHKVWWLVATLITFTCAYLIKGNTIVFGIAGLIAWLCFTHLTLRKVGQVLLISVLSLSLLIGGSKLCHHLAEQTGYRQQTALTFPMLSWTLMGLNPASKGTFSQTDINQTSRLGSSTANQKAVQIALRHRIQQLGVTGLIHQLLTKITTMWSTGTQGALFWPDTFQKIPQQYLHHERTVRALLANGTQVVYLNLLITALIGITLSWRQTPFLASLFQLSLLGIFFLHVLFWEVESRYAFLTSPFLIALSANGLRYMAQLTFPQWRLEQKYSHWLVACVVVGLVIANAYIPFHNRFESVPSPTTQLVAQQAIPGYFQARSLTLSPHQQIKTPVQLNHPANQLITNDLEKLGPSISVYLSHGHDRLLTNREEKTSTIRAGQAQLVVKNQTNHSIQIPVINSSIIPLAPDSISGHPHQYLKYVINAEFPQPLYSRTIGLLIYLITLLAILLGGFLWWKTIKSIE</sequence>
<feature type="transmembrane region" description="Helical" evidence="1">
    <location>
        <begin position="7"/>
        <end position="29"/>
    </location>
</feature>
<organism evidence="3 4">
    <name type="scientific">Furfurilactobacillus curtus</name>
    <dbReference type="NCBI Taxonomy" id="1746200"/>
    <lineage>
        <taxon>Bacteria</taxon>
        <taxon>Bacillati</taxon>
        <taxon>Bacillota</taxon>
        <taxon>Bacilli</taxon>
        <taxon>Lactobacillales</taxon>
        <taxon>Lactobacillaceae</taxon>
        <taxon>Furfurilactobacillus</taxon>
    </lineage>
</organism>
<name>A0ABQ5JU82_9LACO</name>
<keyword evidence="4" id="KW-1185">Reference proteome</keyword>
<dbReference type="InterPro" id="IPR038731">
    <property type="entry name" value="RgtA/B/C-like"/>
</dbReference>
<dbReference type="EMBL" id="BQXO01000003">
    <property type="protein sequence ID" value="GKT06128.1"/>
    <property type="molecule type" value="Genomic_DNA"/>
</dbReference>
<dbReference type="Pfam" id="PF13231">
    <property type="entry name" value="PMT_2"/>
    <property type="match status" value="1"/>
</dbReference>
<evidence type="ECO:0000313" key="3">
    <source>
        <dbReference type="EMBL" id="GKT06128.1"/>
    </source>
</evidence>
<feature type="transmembrane region" description="Helical" evidence="1">
    <location>
        <begin position="405"/>
        <end position="428"/>
    </location>
</feature>
<protein>
    <submittedName>
        <fullName evidence="3">Membrane protein</fullName>
    </submittedName>
</protein>
<feature type="transmembrane region" description="Helical" evidence="1">
    <location>
        <begin position="272"/>
        <end position="290"/>
    </location>
</feature>
<feature type="transmembrane region" description="Helical" evidence="1">
    <location>
        <begin position="460"/>
        <end position="481"/>
    </location>
</feature>
<reference evidence="3 4" key="1">
    <citation type="submission" date="2022-03" db="EMBL/GenBank/DDBJ databases">
        <title>Draft genome sequence of Furfurilactobacillus curtus JCM 31185.</title>
        <authorList>
            <person name="Suzuki S."/>
            <person name="Endo A."/>
            <person name="Kajikawa A."/>
        </authorList>
    </citation>
    <scope>NUCLEOTIDE SEQUENCE [LARGE SCALE GENOMIC DNA]</scope>
    <source>
        <strain evidence="3 4">JCM 31185</strain>
    </source>
</reference>